<dbReference type="EMBL" id="CABVMM010000013">
    <property type="protein sequence ID" value="VVV01938.1"/>
    <property type="molecule type" value="Genomic_DNA"/>
</dbReference>
<accession>A0AC61YC37</accession>
<dbReference type="Proteomes" id="UP000356253">
    <property type="component" value="Unassembled WGS sequence"/>
</dbReference>
<evidence type="ECO:0000313" key="2">
    <source>
        <dbReference type="Proteomes" id="UP000356253"/>
    </source>
</evidence>
<name>A0AC61YC37_9FLAO</name>
<reference evidence="1" key="1">
    <citation type="submission" date="2019-09" db="EMBL/GenBank/DDBJ databases">
        <authorList>
            <person name="Rodrigo-Torres L."/>
            <person name="Arahal R. D."/>
            <person name="Lucena T."/>
        </authorList>
    </citation>
    <scope>NUCLEOTIDE SEQUENCE</scope>
    <source>
        <strain evidence="1">ISS653</strain>
    </source>
</reference>
<gene>
    <name evidence="1" type="ORF">FVB9532_03233</name>
</gene>
<comment type="caution">
    <text evidence="1">The sequence shown here is derived from an EMBL/GenBank/DDBJ whole genome shotgun (WGS) entry which is preliminary data.</text>
</comment>
<evidence type="ECO:0000313" key="1">
    <source>
        <dbReference type="EMBL" id="VVV01938.1"/>
    </source>
</evidence>
<protein>
    <submittedName>
        <fullName evidence="1">Uncharacterized protein</fullName>
    </submittedName>
</protein>
<keyword evidence="2" id="KW-1185">Reference proteome</keyword>
<sequence>MNLKKNNFSTAVHFCVAILALATIASCSRKKDKWLNRNFHAMGTYYNIIYNGNLALAAGKEELAQNYQDNFWEILPIERMQVEEETNKPGETKNANFQRAEEKATKAIQKHNMRIAGEEHNPQMDEAFLLLGKARYYDQRFFPALEAFNYILTDYPESDRLVTAKIWREKTYMRMGNDELALQNLQKLFEEQIEFEDEDLANASAAMAQAYLNLDQKEEAIAPLNKAIEFTDSNEEKGRWIYIKGQIYDRLGEIDSANKAFDQVIELNRKSPREYMINAYMEKAKNFDYDEGDHLAFMELMNEMLENRENRPYLDIINYQVAQYYKNTDSIDGAVEFYNYSLRAEVPKQNNYLKSRDYLNLGNINFDAAEYKEAGAYYDSVMMNIPQNTREFRSIRKKRENLDDVIKYEDIARRDDSIINLVAMSKADRLAYFEEVTAEMKQKAIEEAKRLKAEGETKKAGNLFGTKKSTASSGNTAGGSNFYFYDPRQVARGLQKFNRTWGNRELKDNWRYEASSSGSKKNIEEAKEEDFMAIIESDPAYNPQTYIDSIPSDKKVIDSIREERNFAYYQLGVIYKEKFKEYGLASDKLETLLQNNPQERLILPSKYYLYKIYEATGNTASADKWKQNILTQHPDSRYASILRNPRSLRDDENSPEAVYASIYRKYKAEKYKEVIDNANNYIEIYTGDDIVPKFELLKAFAKGRYQGFNAYEEALNYVALTYPQSEEGKKAEEIIKQSLPALKNINFSKDEGGDQFYLVYPFASTDLKMAEELQQKLDAAIADKGYEGQFYTSIDFYTPTEIFVVIHGLKSKLGAEGFGKVLAEEKDYEINHTNFGISDSNYQIVQIHKNLDAYLAEQSQ</sequence>
<proteinExistence type="predicted"/>
<organism evidence="1 2">
    <name type="scientific">Mesonia oceanica</name>
    <dbReference type="NCBI Taxonomy" id="2687242"/>
    <lineage>
        <taxon>Bacteria</taxon>
        <taxon>Pseudomonadati</taxon>
        <taxon>Bacteroidota</taxon>
        <taxon>Flavobacteriia</taxon>
        <taxon>Flavobacteriales</taxon>
        <taxon>Flavobacteriaceae</taxon>
        <taxon>Mesonia</taxon>
    </lineage>
</organism>